<accession>A0ABZ2YHN4</accession>
<feature type="transmembrane region" description="Helical" evidence="1">
    <location>
        <begin position="44"/>
        <end position="62"/>
    </location>
</feature>
<dbReference type="RefSeq" id="WP_341833903.1">
    <property type="nucleotide sequence ID" value="NZ_CP149822.1"/>
</dbReference>
<keyword evidence="1" id="KW-0472">Membrane</keyword>
<name>A0ABZ2YHN4_9BACT</name>
<evidence type="ECO:0000256" key="1">
    <source>
        <dbReference type="SAM" id="Phobius"/>
    </source>
</evidence>
<keyword evidence="1" id="KW-0812">Transmembrane</keyword>
<sequence>MTGSYQGFAAARVHGVLLHRQPHRQRPGFLDLTDYMTPAQRRLIAFKSVLGAFILIVVFSVAGNSWRITP</sequence>
<evidence type="ECO:0000313" key="2">
    <source>
        <dbReference type="EMBL" id="WZN38892.1"/>
    </source>
</evidence>
<keyword evidence="1" id="KW-1133">Transmembrane helix</keyword>
<evidence type="ECO:0000313" key="3">
    <source>
        <dbReference type="Proteomes" id="UP001485459"/>
    </source>
</evidence>
<keyword evidence="3" id="KW-1185">Reference proteome</keyword>
<dbReference type="EMBL" id="CP149822">
    <property type="protein sequence ID" value="WZN38892.1"/>
    <property type="molecule type" value="Genomic_DNA"/>
</dbReference>
<reference evidence="3" key="1">
    <citation type="submission" date="2024-03" db="EMBL/GenBank/DDBJ databases">
        <title>Chitinophaga horti sp. nov., isolated from garden soil.</title>
        <authorList>
            <person name="Lee D.S."/>
            <person name="Han D.M."/>
            <person name="Baek J.H."/>
            <person name="Choi D.G."/>
            <person name="Jeon J.H."/>
            <person name="Jeon C.O."/>
        </authorList>
    </citation>
    <scope>NUCLEOTIDE SEQUENCE [LARGE SCALE GENOMIC DNA]</scope>
    <source>
        <strain evidence="3">GPA1</strain>
    </source>
</reference>
<gene>
    <name evidence="2" type="ORF">WJU16_12855</name>
</gene>
<dbReference type="Proteomes" id="UP001485459">
    <property type="component" value="Chromosome"/>
</dbReference>
<proteinExistence type="predicted"/>
<protein>
    <submittedName>
        <fullName evidence="2">Uncharacterized protein</fullName>
    </submittedName>
</protein>
<organism evidence="2 3">
    <name type="scientific">Chitinophaga pollutisoli</name>
    <dbReference type="NCBI Taxonomy" id="3133966"/>
    <lineage>
        <taxon>Bacteria</taxon>
        <taxon>Pseudomonadati</taxon>
        <taxon>Bacteroidota</taxon>
        <taxon>Chitinophagia</taxon>
        <taxon>Chitinophagales</taxon>
        <taxon>Chitinophagaceae</taxon>
        <taxon>Chitinophaga</taxon>
    </lineage>
</organism>